<dbReference type="Proteomes" id="UP000677016">
    <property type="component" value="Unassembled WGS sequence"/>
</dbReference>
<reference evidence="2" key="1">
    <citation type="submission" date="2021-04" db="EMBL/GenBank/DDBJ databases">
        <title>Phycicoccus avicenniae sp. nov., a novel endophytic actinomycetes isolated from branch of Avicennia mariana.</title>
        <authorList>
            <person name="Tuo L."/>
        </authorList>
    </citation>
    <scope>NUCLEOTIDE SEQUENCE</scope>
    <source>
        <strain evidence="2">BSK3Z-2</strain>
    </source>
</reference>
<comment type="caution">
    <text evidence="2">The sequence shown here is derived from an EMBL/GenBank/DDBJ whole genome shotgun (WGS) entry which is preliminary data.</text>
</comment>
<evidence type="ECO:0000313" key="2">
    <source>
        <dbReference type="EMBL" id="MBR7743133.1"/>
    </source>
</evidence>
<feature type="domain" description="5'-3' exoribonuclease 1 SH3-like" evidence="1">
    <location>
        <begin position="3"/>
        <end position="52"/>
    </location>
</feature>
<gene>
    <name evidence="2" type="ORF">KC207_07500</name>
</gene>
<dbReference type="EMBL" id="JAGSNF010000009">
    <property type="protein sequence ID" value="MBR7743133.1"/>
    <property type="molecule type" value="Genomic_DNA"/>
</dbReference>
<keyword evidence="3" id="KW-1185">Reference proteome</keyword>
<accession>A0A941D8N9</accession>
<sequence length="67" mass="7261">MTDFKKGDRVFAIKGLGGGWSTTVPKGTEGTVVGVESHFLSSDTFTVKFDNDEIEEVSENDIYAGDK</sequence>
<dbReference type="RefSeq" id="WP_211602395.1">
    <property type="nucleotide sequence ID" value="NZ_JAGSNF010000009.1"/>
</dbReference>
<name>A0A941D8N9_9MICO</name>
<dbReference type="AlphaFoldDB" id="A0A941D8N9"/>
<evidence type="ECO:0000313" key="3">
    <source>
        <dbReference type="Proteomes" id="UP000677016"/>
    </source>
</evidence>
<dbReference type="Pfam" id="PF18129">
    <property type="entry name" value="SH3_12"/>
    <property type="match status" value="1"/>
</dbReference>
<organism evidence="2 3">
    <name type="scientific">Phycicoccus avicenniae</name>
    <dbReference type="NCBI Taxonomy" id="2828860"/>
    <lineage>
        <taxon>Bacteria</taxon>
        <taxon>Bacillati</taxon>
        <taxon>Actinomycetota</taxon>
        <taxon>Actinomycetes</taxon>
        <taxon>Micrococcales</taxon>
        <taxon>Intrasporangiaceae</taxon>
        <taxon>Phycicoccus</taxon>
    </lineage>
</organism>
<proteinExistence type="predicted"/>
<protein>
    <recommendedName>
        <fullName evidence="1">5'-3' exoribonuclease 1 SH3-like domain-containing protein</fullName>
    </recommendedName>
</protein>
<evidence type="ECO:0000259" key="1">
    <source>
        <dbReference type="Pfam" id="PF18129"/>
    </source>
</evidence>
<dbReference type="InterPro" id="IPR041385">
    <property type="entry name" value="SH3_12"/>
</dbReference>